<name>A0A1E2ULT8_9GAMM</name>
<gene>
    <name evidence="10" type="ORF">A3196_02045</name>
</gene>
<keyword evidence="6" id="KW-0560">Oxidoreductase</keyword>
<dbReference type="OrthoDB" id="9769565at2"/>
<keyword evidence="5" id="KW-0274">FAD</keyword>
<dbReference type="PANTHER" id="PTHR43876">
    <property type="entry name" value="UBIQUINONE BIOSYNTHESIS MONOOXYGENASE COQ6, MITOCHONDRIAL"/>
    <property type="match status" value="1"/>
</dbReference>
<evidence type="ECO:0000313" key="10">
    <source>
        <dbReference type="EMBL" id="ODB95639.1"/>
    </source>
</evidence>
<dbReference type="UniPathway" id="UPA00232"/>
<evidence type="ECO:0000313" key="11">
    <source>
        <dbReference type="Proteomes" id="UP000094849"/>
    </source>
</evidence>
<dbReference type="RefSeq" id="WP_069015095.1">
    <property type="nucleotide sequence ID" value="NZ_LVJW01000006.1"/>
</dbReference>
<comment type="similarity">
    <text evidence="3">Belongs to the UbiH/COQ6 family.</text>
</comment>
<evidence type="ECO:0000256" key="5">
    <source>
        <dbReference type="ARBA" id="ARBA00022827"/>
    </source>
</evidence>
<comment type="subunit">
    <text evidence="8">Component of the Ubi complex metabolon, which regroups five ubiquinone biosynthesis proteins (UbiE, UbiF, UbiG, UbiH and UbiI) and two accessory factors (UbiK and the lipid-binding protein UbiJ).</text>
</comment>
<reference evidence="10 11" key="1">
    <citation type="submission" date="2016-03" db="EMBL/GenBank/DDBJ databases">
        <title>Chemosynthetic sulphur-oxidizing symbionts of marine invertebrate animals are capable of nitrogen fixation.</title>
        <authorList>
            <person name="Petersen J.M."/>
            <person name="Kemper A."/>
            <person name="Gruber-Vodicka H."/>
            <person name="Cardini U."/>
            <person name="Geest Mvander."/>
            <person name="Kleiner M."/>
            <person name="Bulgheresi S."/>
            <person name="Fussmann M."/>
            <person name="Herbold C."/>
            <person name="Seah B.K.B."/>
            <person name="Antony C.Paul."/>
            <person name="Liu D."/>
            <person name="Belitz A."/>
            <person name="Weber M."/>
        </authorList>
    </citation>
    <scope>NUCLEOTIDE SEQUENCE [LARGE SCALE GENOMIC DNA]</scope>
    <source>
        <strain evidence="10">G_D</strain>
    </source>
</reference>
<sequence>MIDRLDILIVGGGMVGASLAHALSGHGYEIGVIEAWPLSSTSQPSYDDRVIALSWGSRLILQAMGVWQGIEAVAQPILDIHISDRGHFGFTRLNHRQEGVDALGYVVTARSLGNALLSELDRRQDVQLICPAQLKSFAVSGNGVEARVEQDGREQRINTRLLVAADGGDSLVRRFLSIPLKEKSYGQTAIIANLGCDRAHRSVAYERFTDTGPLALLPMTDDRLSMVWTAEDHQVAELMGLSDQAFLDRLQDRFGYRLGRLERLGKRVAYPLRLRQAEEQVRSRIALIGNAAHAIHPVTGQGFNLGLRDVAGLADLLVEAAKHGQDPGDLELLNEYRQWRERDQNRVAAITDSLARLFANPFGPLRLMRNLGLVGLDLMPGLKHQVARQFMGLNGRLSKLGRGVSL</sequence>
<dbReference type="NCBIfam" id="NF004356">
    <property type="entry name" value="PRK05732.1"/>
    <property type="match status" value="1"/>
</dbReference>
<dbReference type="InterPro" id="IPR010971">
    <property type="entry name" value="UbiH/COQ6"/>
</dbReference>
<evidence type="ECO:0000256" key="1">
    <source>
        <dbReference type="ARBA" id="ARBA00001974"/>
    </source>
</evidence>
<dbReference type="InterPro" id="IPR002938">
    <property type="entry name" value="FAD-bd"/>
</dbReference>
<dbReference type="InterPro" id="IPR051205">
    <property type="entry name" value="UbiH/COQ6_monooxygenase"/>
</dbReference>
<keyword evidence="7" id="KW-0503">Monooxygenase</keyword>
<dbReference type="PRINTS" id="PR00420">
    <property type="entry name" value="RNGMNOXGNASE"/>
</dbReference>
<dbReference type="AlphaFoldDB" id="A0A1E2ULT8"/>
<evidence type="ECO:0000256" key="4">
    <source>
        <dbReference type="ARBA" id="ARBA00022630"/>
    </source>
</evidence>
<dbReference type="InterPro" id="IPR036188">
    <property type="entry name" value="FAD/NAD-bd_sf"/>
</dbReference>
<dbReference type="NCBIfam" id="TIGR01988">
    <property type="entry name" value="Ubi-OHases"/>
    <property type="match status" value="1"/>
</dbReference>
<dbReference type="Gene3D" id="3.50.50.60">
    <property type="entry name" value="FAD/NAD(P)-binding domain"/>
    <property type="match status" value="2"/>
</dbReference>
<dbReference type="Proteomes" id="UP000094849">
    <property type="component" value="Unassembled WGS sequence"/>
</dbReference>
<comment type="cofactor">
    <cofactor evidence="1">
        <name>FAD</name>
        <dbReference type="ChEBI" id="CHEBI:57692"/>
    </cofactor>
</comment>
<evidence type="ECO:0000256" key="7">
    <source>
        <dbReference type="ARBA" id="ARBA00023033"/>
    </source>
</evidence>
<evidence type="ECO:0000256" key="6">
    <source>
        <dbReference type="ARBA" id="ARBA00023002"/>
    </source>
</evidence>
<dbReference type="STRING" id="1818881.A3196_02045"/>
<dbReference type="InterPro" id="IPR011295">
    <property type="entry name" value="UbiH"/>
</dbReference>
<dbReference type="FunFam" id="3.50.50.60:FF:000021">
    <property type="entry name" value="Ubiquinone biosynthesis monooxygenase COQ6"/>
    <property type="match status" value="1"/>
</dbReference>
<dbReference type="GO" id="GO:0071949">
    <property type="term" value="F:FAD binding"/>
    <property type="evidence" value="ECO:0007669"/>
    <property type="project" value="InterPro"/>
</dbReference>
<dbReference type="PANTHER" id="PTHR43876:SF8">
    <property type="entry name" value="2-OCTAPRENYL-6-METHOXYPHENOL HYDROXYLASE"/>
    <property type="match status" value="1"/>
</dbReference>
<proteinExistence type="inferred from homology"/>
<keyword evidence="4" id="KW-0285">Flavoprotein</keyword>
<protein>
    <submittedName>
        <fullName evidence="10">2-octaprenyl-6-methoxyphenyl hydroxylase</fullName>
    </submittedName>
</protein>
<dbReference type="Pfam" id="PF01494">
    <property type="entry name" value="FAD_binding_3"/>
    <property type="match status" value="1"/>
</dbReference>
<evidence type="ECO:0000256" key="3">
    <source>
        <dbReference type="ARBA" id="ARBA00005349"/>
    </source>
</evidence>
<dbReference type="SUPFAM" id="SSF51905">
    <property type="entry name" value="FAD/NAD(P)-binding domain"/>
    <property type="match status" value="1"/>
</dbReference>
<organism evidence="10 11">
    <name type="scientific">Candidatus Thiodiazotropha endoloripes</name>
    <dbReference type="NCBI Taxonomy" id="1818881"/>
    <lineage>
        <taxon>Bacteria</taxon>
        <taxon>Pseudomonadati</taxon>
        <taxon>Pseudomonadota</taxon>
        <taxon>Gammaproteobacteria</taxon>
        <taxon>Chromatiales</taxon>
        <taxon>Sedimenticolaceae</taxon>
        <taxon>Candidatus Thiodiazotropha</taxon>
    </lineage>
</organism>
<keyword evidence="11" id="KW-1185">Reference proteome</keyword>
<dbReference type="GO" id="GO:0006744">
    <property type="term" value="P:ubiquinone biosynthetic process"/>
    <property type="evidence" value="ECO:0007669"/>
    <property type="project" value="UniProtKB-UniPathway"/>
</dbReference>
<dbReference type="NCBIfam" id="TIGR01984">
    <property type="entry name" value="UbiH"/>
    <property type="match status" value="1"/>
</dbReference>
<accession>A0A1E2ULT8</accession>
<dbReference type="GO" id="GO:0008681">
    <property type="term" value="F:2-octaprenyl-6-methoxyphenol hydroxylase activity"/>
    <property type="evidence" value="ECO:0007669"/>
    <property type="project" value="InterPro"/>
</dbReference>
<evidence type="ECO:0000256" key="8">
    <source>
        <dbReference type="ARBA" id="ARBA00065734"/>
    </source>
</evidence>
<comment type="pathway">
    <text evidence="2">Cofactor biosynthesis; ubiquinone biosynthesis.</text>
</comment>
<comment type="caution">
    <text evidence="10">The sequence shown here is derived from an EMBL/GenBank/DDBJ whole genome shotgun (WGS) entry which is preliminary data.</text>
</comment>
<evidence type="ECO:0000259" key="9">
    <source>
        <dbReference type="Pfam" id="PF01494"/>
    </source>
</evidence>
<feature type="domain" description="FAD-binding" evidence="9">
    <location>
        <begin position="5"/>
        <end position="343"/>
    </location>
</feature>
<dbReference type="EMBL" id="LVJZ01000003">
    <property type="protein sequence ID" value="ODB95639.1"/>
    <property type="molecule type" value="Genomic_DNA"/>
</dbReference>
<dbReference type="GO" id="GO:0110142">
    <property type="term" value="C:ubiquinone biosynthesis complex"/>
    <property type="evidence" value="ECO:0007669"/>
    <property type="project" value="UniProtKB-ARBA"/>
</dbReference>
<evidence type="ECO:0000256" key="2">
    <source>
        <dbReference type="ARBA" id="ARBA00004749"/>
    </source>
</evidence>